<feature type="transmembrane region" description="Helical" evidence="1">
    <location>
        <begin position="100"/>
        <end position="119"/>
    </location>
</feature>
<keyword evidence="1" id="KW-0472">Membrane</keyword>
<name>A0A9X6LM20_BACUH</name>
<protein>
    <submittedName>
        <fullName evidence="2">Uncharacterized protein</fullName>
    </submittedName>
</protein>
<evidence type="ECO:0000256" key="1">
    <source>
        <dbReference type="SAM" id="Phobius"/>
    </source>
</evidence>
<dbReference type="AlphaFoldDB" id="A0A9X6LM20"/>
<feature type="transmembrane region" description="Helical" evidence="1">
    <location>
        <begin position="125"/>
        <end position="144"/>
    </location>
</feature>
<sequence>MRNVVSTIATVMLTICAVIFWFIHGVFKLLEPLGESLLYHLWNRHVWCMHDVAKVVTNNGYNRLHDVFSYPEEICENIVHFYAKGGNIEKLKSRTKHSELFCGLFMIFILYAVPTFFDFIGLEMYGLIVLVWLATAGYFAYYYLLYRRIQTFVSELIQVA</sequence>
<keyword evidence="1" id="KW-0812">Transmembrane</keyword>
<dbReference type="Proteomes" id="UP000194816">
    <property type="component" value="Unassembled WGS sequence"/>
</dbReference>
<dbReference type="RefSeq" id="WP_088114892.1">
    <property type="nucleotide sequence ID" value="NZ_MOOK01000134.1"/>
</dbReference>
<gene>
    <name evidence="2" type="ORF">BK716_15880</name>
</gene>
<feature type="transmembrane region" description="Helical" evidence="1">
    <location>
        <begin position="6"/>
        <end position="27"/>
    </location>
</feature>
<comment type="caution">
    <text evidence="2">The sequence shown here is derived from an EMBL/GenBank/DDBJ whole genome shotgun (WGS) entry which is preliminary data.</text>
</comment>
<evidence type="ECO:0000313" key="3">
    <source>
        <dbReference type="Proteomes" id="UP000194816"/>
    </source>
</evidence>
<dbReference type="EMBL" id="MOOK01000134">
    <property type="protein sequence ID" value="OUB49940.1"/>
    <property type="molecule type" value="Genomic_DNA"/>
</dbReference>
<accession>A0A9X6LM20</accession>
<organism evidence="2 3">
    <name type="scientific">Bacillus thuringiensis subsp. higo</name>
    <dbReference type="NCBI Taxonomy" id="132266"/>
    <lineage>
        <taxon>Bacteria</taxon>
        <taxon>Bacillati</taxon>
        <taxon>Bacillota</taxon>
        <taxon>Bacilli</taxon>
        <taxon>Bacillales</taxon>
        <taxon>Bacillaceae</taxon>
        <taxon>Bacillus</taxon>
        <taxon>Bacillus cereus group</taxon>
    </lineage>
</organism>
<evidence type="ECO:0000313" key="2">
    <source>
        <dbReference type="EMBL" id="OUB49940.1"/>
    </source>
</evidence>
<reference evidence="2 3" key="1">
    <citation type="submission" date="2016-10" db="EMBL/GenBank/DDBJ databases">
        <title>Comparative genomics of Bacillus thuringiensis reveals a path to pathogens against multiple invertebrate hosts.</title>
        <authorList>
            <person name="Zheng J."/>
            <person name="Gao Q."/>
            <person name="Liu H."/>
            <person name="Peng D."/>
            <person name="Ruan L."/>
            <person name="Sun M."/>
        </authorList>
    </citation>
    <scope>NUCLEOTIDE SEQUENCE [LARGE SCALE GENOMIC DNA]</scope>
    <source>
        <strain evidence="2">BGSC 4AU1</strain>
    </source>
</reference>
<proteinExistence type="predicted"/>
<keyword evidence="1" id="KW-1133">Transmembrane helix</keyword>